<dbReference type="SUPFAM" id="SSF81383">
    <property type="entry name" value="F-box domain"/>
    <property type="match status" value="1"/>
</dbReference>
<dbReference type="EnsemblPlants" id="TraesCS6B02G461100.1">
    <property type="protein sequence ID" value="TraesCS6B02G461100.1.cds1"/>
    <property type="gene ID" value="TraesCS6B02G461100"/>
</dbReference>
<feature type="domain" description="KIB1-4 beta-propeller" evidence="1">
    <location>
        <begin position="89"/>
        <end position="341"/>
    </location>
</feature>
<accession>A0A3B6PTA4</accession>
<organism evidence="3">
    <name type="scientific">Triticum aestivum</name>
    <name type="common">Wheat</name>
    <dbReference type="NCBI Taxonomy" id="4565"/>
    <lineage>
        <taxon>Eukaryota</taxon>
        <taxon>Viridiplantae</taxon>
        <taxon>Streptophyta</taxon>
        <taxon>Embryophyta</taxon>
        <taxon>Tracheophyta</taxon>
        <taxon>Spermatophyta</taxon>
        <taxon>Magnoliopsida</taxon>
        <taxon>Liliopsida</taxon>
        <taxon>Poales</taxon>
        <taxon>Poaceae</taxon>
        <taxon>BOP clade</taxon>
        <taxon>Pooideae</taxon>
        <taxon>Triticodae</taxon>
        <taxon>Triticeae</taxon>
        <taxon>Triticinae</taxon>
        <taxon>Triticum</taxon>
    </lineage>
</organism>
<dbReference type="Gramene" id="TraesCS6B02G461100.1">
    <property type="protein sequence ID" value="TraesCS6B02G461100.1.cds1"/>
    <property type="gene ID" value="TraesCS6B02G461100"/>
</dbReference>
<name>A0A3B6PTA4_WHEAT</name>
<dbReference type="Pfam" id="PF12937">
    <property type="entry name" value="F-box-like"/>
    <property type="match status" value="1"/>
</dbReference>
<dbReference type="PANTHER" id="PTHR33110:SF104">
    <property type="entry name" value="MRNA CAP-BINDING PROTEIN"/>
    <property type="match status" value="1"/>
</dbReference>
<dbReference type="InterPro" id="IPR001810">
    <property type="entry name" value="F-box_dom"/>
</dbReference>
<dbReference type="InterPro" id="IPR036047">
    <property type="entry name" value="F-box-like_dom_sf"/>
</dbReference>
<keyword evidence="4" id="KW-1185">Reference proteome</keyword>
<evidence type="ECO:0000313" key="3">
    <source>
        <dbReference type="EnsemblPlants" id="TraesCS6B02G461100.1.cds1"/>
    </source>
</evidence>
<dbReference type="AlphaFoldDB" id="A0A3B6PTA4"/>
<dbReference type="PANTHER" id="PTHR33110">
    <property type="entry name" value="F-BOX/KELCH-REPEAT PROTEIN-RELATED"/>
    <property type="match status" value="1"/>
</dbReference>
<dbReference type="OMA" id="CRSWRAC"/>
<feature type="domain" description="F-box" evidence="2">
    <location>
        <begin position="24"/>
        <end position="59"/>
    </location>
</feature>
<protein>
    <submittedName>
        <fullName evidence="3">Uncharacterized protein</fullName>
    </submittedName>
</protein>
<reference evidence="3" key="1">
    <citation type="submission" date="2018-08" db="EMBL/GenBank/DDBJ databases">
        <authorList>
            <person name="Rossello M."/>
        </authorList>
    </citation>
    <scope>NUCLEOTIDE SEQUENCE [LARGE SCALE GENOMIC DNA]</scope>
    <source>
        <strain evidence="3">cv. Chinese Spring</strain>
    </source>
</reference>
<evidence type="ECO:0000259" key="1">
    <source>
        <dbReference type="Pfam" id="PF03478"/>
    </source>
</evidence>
<dbReference type="Gene3D" id="1.20.1280.50">
    <property type="match status" value="1"/>
</dbReference>
<dbReference type="Pfam" id="PF03478">
    <property type="entry name" value="Beta-prop_KIB1-4"/>
    <property type="match status" value="1"/>
</dbReference>
<reference evidence="3" key="2">
    <citation type="submission" date="2018-10" db="UniProtKB">
        <authorList>
            <consortium name="EnsemblPlants"/>
        </authorList>
    </citation>
    <scope>IDENTIFICATION</scope>
</reference>
<proteinExistence type="predicted"/>
<dbReference type="Proteomes" id="UP000019116">
    <property type="component" value="Chromosome 6B"/>
</dbReference>
<sequence>MGRRRRRTPSIKPITPWITMPVRWSDLPDDLLQLVYSKVAGPLNRVRFAAVCRSWRACAITSPHASPPVLPWLIFIDTREDVNKTKVYCPEDGRVFRMSLPSQAVGKRFVGAHDGGWVAVLGHDMQLAVVNLFSGVEMPLLAKNMCYLGGWYNIRKIVFSESPTSSDCILATVTSGNNVALCRIGCPNRGWTEKQLGLYLVDIVFCNEQLYGLTISEELIKFEIGVDKDGRAVLSSKPHAMSIRARPGGITQLNNIIELHGKLVMVVRSLSDEAFLEPFFKVFELVDESDAYKWEEVTSLGDYAIFLGKAWSKAVCVSSVGHGGLRRSCIYSTDDMVCSTWLEDNRRHLHPTSDDAMWKIRSYVVARAPGGMWVLPPDF</sequence>
<dbReference type="OrthoDB" id="612552at2759"/>
<evidence type="ECO:0000259" key="2">
    <source>
        <dbReference type="Pfam" id="PF12937"/>
    </source>
</evidence>
<evidence type="ECO:0000313" key="4">
    <source>
        <dbReference type="Proteomes" id="UP000019116"/>
    </source>
</evidence>
<dbReference type="Gramene" id="TraesCS6B03G1275200.1">
    <property type="protein sequence ID" value="TraesCS6B03G1275200.1.CDS1"/>
    <property type="gene ID" value="TraesCS6B03G1275200"/>
</dbReference>
<dbReference type="InterPro" id="IPR005174">
    <property type="entry name" value="KIB1-4_b-propeller"/>
</dbReference>